<dbReference type="NCBIfam" id="NF033559">
    <property type="entry name" value="transpos_IS1634"/>
    <property type="match status" value="1"/>
</dbReference>
<proteinExistence type="predicted"/>
<dbReference type="InterPro" id="IPR002559">
    <property type="entry name" value="Transposase_11"/>
</dbReference>
<gene>
    <name evidence="2" type="ORF">SBF1_1460001</name>
</gene>
<dbReference type="PANTHER" id="PTHR34614">
    <property type="match status" value="1"/>
</dbReference>
<dbReference type="AlphaFoldDB" id="A0A2U3K6P6"/>
<dbReference type="GO" id="GO:0003677">
    <property type="term" value="F:DNA binding"/>
    <property type="evidence" value="ECO:0007669"/>
    <property type="project" value="InterPro"/>
</dbReference>
<dbReference type="InterPro" id="IPR047654">
    <property type="entry name" value="IS1634_transpos"/>
</dbReference>
<protein>
    <submittedName>
        <fullName evidence="2">Transposase</fullName>
    </submittedName>
</protein>
<organism evidence="2 3">
    <name type="scientific">Candidatus Desulfosporosinus infrequens</name>
    <dbReference type="NCBI Taxonomy" id="2043169"/>
    <lineage>
        <taxon>Bacteria</taxon>
        <taxon>Bacillati</taxon>
        <taxon>Bacillota</taxon>
        <taxon>Clostridia</taxon>
        <taxon>Eubacteriales</taxon>
        <taxon>Desulfitobacteriaceae</taxon>
        <taxon>Desulfosporosinus</taxon>
    </lineage>
</organism>
<dbReference type="GO" id="GO:0004803">
    <property type="term" value="F:transposase activity"/>
    <property type="evidence" value="ECO:0007669"/>
    <property type="project" value="InterPro"/>
</dbReference>
<evidence type="ECO:0000313" key="3">
    <source>
        <dbReference type="Proteomes" id="UP000238916"/>
    </source>
</evidence>
<evidence type="ECO:0000259" key="1">
    <source>
        <dbReference type="Pfam" id="PF01609"/>
    </source>
</evidence>
<dbReference type="Pfam" id="PF01609">
    <property type="entry name" value="DDE_Tnp_1"/>
    <property type="match status" value="1"/>
</dbReference>
<name>A0A2U3K6P6_9FIRM</name>
<dbReference type="GO" id="GO:0006313">
    <property type="term" value="P:DNA transposition"/>
    <property type="evidence" value="ECO:0007669"/>
    <property type="project" value="InterPro"/>
</dbReference>
<sequence length="551" mass="63834">MPRIAKYILSYHGITWYNSVAMFARIKTAYNRNGSERRYLQICESRREEGKVRQKVLCNLGRVEDLQDGKLDDLIRSLAKFSQNLAVVSAAEDLFADWSKEYGPTMVFRRLWEKLGLHEIINQLVDETEMSIDVQEAVFCMVLNRLIEPTSKLGVNDWKEDVYRPQFDSLKLHHFYRAIDFLDENKDAIEQKLFYRHTDLFSGQLDLVFFDTTSTYVEGSAGAFDLLDYGHSKDHRPDRLQVMIGLLMSRDGMPIAHHLFPGNTPDTEAFMEAIRDLKQRFNVQRVIVVGDRGMMGKRTLDLLEELKLQYILGVRMRSIKLAPEIIADPSPYVTVEEKDNLKVKEVTLNNNRYIVCLNEEEAKRDVIVRKRIEEKLRKKLEHGSLKDLVGNSEYKRYLNVVEEAATINEEKLKQAELFDGLYILQTNTELPTAEVATAYKDLWQIERAFRNLKSTLDLRPVFHWTEKRIAGHIMLCFLALVVEIKFQKLLMECGSEYGYTEVIRALRKVHIVNLKVKNSEHLVRTEVHGAAAVAFKAVGARVPDRVQTINR</sequence>
<dbReference type="EMBL" id="OMOF01000053">
    <property type="protein sequence ID" value="SPF35230.1"/>
    <property type="molecule type" value="Genomic_DNA"/>
</dbReference>
<dbReference type="SUPFAM" id="SSF53098">
    <property type="entry name" value="Ribonuclease H-like"/>
    <property type="match status" value="1"/>
</dbReference>
<reference evidence="3" key="1">
    <citation type="submission" date="2018-02" db="EMBL/GenBank/DDBJ databases">
        <authorList>
            <person name="Hausmann B."/>
        </authorList>
    </citation>
    <scope>NUCLEOTIDE SEQUENCE [LARGE SCALE GENOMIC DNA]</scope>
    <source>
        <strain evidence="3">Peat soil MAG SbF1</strain>
    </source>
</reference>
<dbReference type="InterPro" id="IPR012337">
    <property type="entry name" value="RNaseH-like_sf"/>
</dbReference>
<accession>A0A2U3K6P6</accession>
<evidence type="ECO:0000313" key="2">
    <source>
        <dbReference type="EMBL" id="SPF35230.1"/>
    </source>
</evidence>
<dbReference type="Proteomes" id="UP000238916">
    <property type="component" value="Unassembled WGS sequence"/>
</dbReference>
<feature type="domain" description="Transposase IS4-like" evidence="1">
    <location>
        <begin position="230"/>
        <end position="481"/>
    </location>
</feature>
<dbReference type="PANTHER" id="PTHR34614:SF2">
    <property type="entry name" value="TRANSPOSASE IS4-LIKE DOMAIN-CONTAINING PROTEIN"/>
    <property type="match status" value="1"/>
</dbReference>